<feature type="compositionally biased region" description="Basic and acidic residues" evidence="10">
    <location>
        <begin position="345"/>
        <end position="365"/>
    </location>
</feature>
<dbReference type="InterPro" id="IPR010979">
    <property type="entry name" value="Ribosomal_uS13-like_H2TH"/>
</dbReference>
<accession>A0A397HZB9</accession>
<feature type="region of interest" description="Disordered" evidence="10">
    <location>
        <begin position="293"/>
        <end position="372"/>
    </location>
</feature>
<dbReference type="STRING" id="41047.A0A397HZB9"/>
<dbReference type="GO" id="GO:0006284">
    <property type="term" value="P:base-excision repair"/>
    <property type="evidence" value="ECO:0007669"/>
    <property type="project" value="InterPro"/>
</dbReference>
<dbReference type="SUPFAM" id="SSF46946">
    <property type="entry name" value="S13-like H2TH domain"/>
    <property type="match status" value="1"/>
</dbReference>
<evidence type="ECO:0000256" key="8">
    <source>
        <dbReference type="ARBA" id="ARBA00023268"/>
    </source>
</evidence>
<dbReference type="Pfam" id="PF06831">
    <property type="entry name" value="H2TH"/>
    <property type="match status" value="1"/>
</dbReference>
<evidence type="ECO:0000256" key="1">
    <source>
        <dbReference type="ARBA" id="ARBA00001668"/>
    </source>
</evidence>
<proteinExistence type="inferred from homology"/>
<dbReference type="PROSITE" id="PS51068">
    <property type="entry name" value="FPG_CAT"/>
    <property type="match status" value="1"/>
</dbReference>
<dbReference type="FunFam" id="3.20.190.10:FF:000004">
    <property type="entry name" value="Putative Formamidopyrimidine-DNA glycosylase"/>
    <property type="match status" value="1"/>
</dbReference>
<dbReference type="SUPFAM" id="SSF81624">
    <property type="entry name" value="N-terminal domain of MutM-like DNA repair proteins"/>
    <property type="match status" value="1"/>
</dbReference>
<gene>
    <name evidence="12" type="ORF">CDV56_109679</name>
</gene>
<dbReference type="InterPro" id="IPR012319">
    <property type="entry name" value="FPG_cat"/>
</dbReference>
<dbReference type="InterPro" id="IPR035937">
    <property type="entry name" value="FPG_N"/>
</dbReference>
<dbReference type="GO" id="GO:0003684">
    <property type="term" value="F:damaged DNA binding"/>
    <property type="evidence" value="ECO:0007669"/>
    <property type="project" value="InterPro"/>
</dbReference>
<evidence type="ECO:0000256" key="3">
    <source>
        <dbReference type="ARBA" id="ARBA00022763"/>
    </source>
</evidence>
<dbReference type="FunFam" id="1.10.8.50:FF:000009">
    <property type="entry name" value="Formamidopyrimidine-DNA glycosylase"/>
    <property type="match status" value="1"/>
</dbReference>
<evidence type="ECO:0000256" key="7">
    <source>
        <dbReference type="ARBA" id="ARBA00023239"/>
    </source>
</evidence>
<keyword evidence="7" id="KW-0456">Lyase</keyword>
<dbReference type="Proteomes" id="UP000215305">
    <property type="component" value="Unassembled WGS sequence"/>
</dbReference>
<comment type="catalytic activity">
    <reaction evidence="1">
        <text>Hydrolysis of DNA containing ring-opened 7-methylguanine residues, releasing 2,6-diamino-4-hydroxy-5-(N-methyl)formamidopyrimidine.</text>
        <dbReference type="EC" id="3.2.2.23"/>
    </reaction>
</comment>
<reference evidence="12" key="1">
    <citation type="submission" date="2018-08" db="EMBL/GenBank/DDBJ databases">
        <title>Draft genome sequence of azole-resistant Aspergillus thermomutatus (Neosartorya pseudofischeri) strain HMR AF 39, isolated from a human nasal aspirate.</title>
        <authorList>
            <person name="Parent-Michaud M."/>
            <person name="Dufresne P.J."/>
            <person name="Fournier E."/>
            <person name="Martineau C."/>
            <person name="Moreira S."/>
            <person name="Perkins V."/>
            <person name="De Repentigny L."/>
            <person name="Dufresne S.F."/>
        </authorList>
    </citation>
    <scope>NUCLEOTIDE SEQUENCE [LARGE SCALE GENOMIC DNA]</scope>
    <source>
        <strain evidence="12">HMR AF 39</strain>
    </source>
</reference>
<dbReference type="VEuPathDB" id="FungiDB:CDV56_109679"/>
<feature type="domain" description="Formamidopyrimidine-DNA glycosylase catalytic" evidence="11">
    <location>
        <begin position="2"/>
        <end position="132"/>
    </location>
</feature>
<dbReference type="EMBL" id="NKHU02000001">
    <property type="protein sequence ID" value="RHZ68565.1"/>
    <property type="molecule type" value="Genomic_DNA"/>
</dbReference>
<evidence type="ECO:0000256" key="2">
    <source>
        <dbReference type="ARBA" id="ARBA00009409"/>
    </source>
</evidence>
<evidence type="ECO:0000256" key="5">
    <source>
        <dbReference type="ARBA" id="ARBA00023125"/>
    </source>
</evidence>
<evidence type="ECO:0000256" key="4">
    <source>
        <dbReference type="ARBA" id="ARBA00022801"/>
    </source>
</evidence>
<keyword evidence="8" id="KW-0511">Multifunctional enzyme</keyword>
<dbReference type="SMART" id="SM01232">
    <property type="entry name" value="H2TH"/>
    <property type="match status" value="1"/>
</dbReference>
<keyword evidence="4" id="KW-0378">Hydrolase</keyword>
<dbReference type="PANTHER" id="PTHR22993">
    <property type="entry name" value="FORMAMIDOPYRIMIDINE-DNA GLYCOSYLASE"/>
    <property type="match status" value="1"/>
</dbReference>
<evidence type="ECO:0000256" key="10">
    <source>
        <dbReference type="SAM" id="MobiDB-lite"/>
    </source>
</evidence>
<dbReference type="AlphaFoldDB" id="A0A397HZB9"/>
<keyword evidence="13" id="KW-1185">Reference proteome</keyword>
<dbReference type="InterPro" id="IPR015886">
    <property type="entry name" value="H2TH_FPG"/>
</dbReference>
<evidence type="ECO:0000256" key="6">
    <source>
        <dbReference type="ARBA" id="ARBA00023204"/>
    </source>
</evidence>
<dbReference type="GO" id="GO:0008270">
    <property type="term" value="F:zinc ion binding"/>
    <property type="evidence" value="ECO:0007669"/>
    <property type="project" value="InterPro"/>
</dbReference>
<evidence type="ECO:0000259" key="11">
    <source>
        <dbReference type="PROSITE" id="PS51068"/>
    </source>
</evidence>
<dbReference type="GO" id="GO:0008534">
    <property type="term" value="F:oxidized purine nucleobase lesion DNA N-glycosylase activity"/>
    <property type="evidence" value="ECO:0007669"/>
    <property type="project" value="UniProtKB-EC"/>
</dbReference>
<dbReference type="OrthoDB" id="444592at2759"/>
<dbReference type="Gene3D" id="3.20.190.10">
    <property type="entry name" value="MutM-like, N-terminal"/>
    <property type="match status" value="1"/>
</dbReference>
<dbReference type="Pfam" id="PF01149">
    <property type="entry name" value="Fapy_DNA_glyco"/>
    <property type="match status" value="1"/>
</dbReference>
<evidence type="ECO:0000256" key="9">
    <source>
        <dbReference type="ARBA" id="ARBA00023295"/>
    </source>
</evidence>
<keyword evidence="6" id="KW-0234">DNA repair</keyword>
<evidence type="ECO:0000313" key="12">
    <source>
        <dbReference type="EMBL" id="RHZ68565.1"/>
    </source>
</evidence>
<comment type="similarity">
    <text evidence="2">Belongs to the FPG family.</text>
</comment>
<name>A0A397HZB9_ASPTH</name>
<dbReference type="CDD" id="cd08972">
    <property type="entry name" value="PF_Nei_N"/>
    <property type="match status" value="1"/>
</dbReference>
<dbReference type="GO" id="GO:0003906">
    <property type="term" value="F:DNA-(apurinic or apyrimidinic site) endonuclease activity"/>
    <property type="evidence" value="ECO:0007669"/>
    <property type="project" value="InterPro"/>
</dbReference>
<sequence length="372" mass="42307">MPELAEISRIVHFIGQHLVGKTLTKVSAQNDDIVYGKVGTSASEFQKAMEGKKVVSAGQQGKYFWLIMNEPPHAVMHFGMAGWLKIRNADTYYYRTEKPEDKEWPPKYWKFLLETDGDPKTEAAFVDFRRLSRIRLVDCPADEIRKHSPLKENGPDPVADKDLITEEWLADKLRSKKVPIKALLLDQANISGIGNWMGDEILYHAKIHPEQYSNTIEDEQIKQLHSSIHYVCTTSIDVLADSEKFPEHWLFKHRWGKGKKNQPSVLPNGEKIVFLTVGGRTSAVVPSIQKKTGPVAKDFGDEDANGSKSETKRKRVTAVKKEKDVNDDEKEPKSKKHGSNQRGIRPRESEDAVDIKAESKPEGRRRSTRLRK</sequence>
<dbReference type="SMART" id="SM00898">
    <property type="entry name" value="Fapy_DNA_glyco"/>
    <property type="match status" value="1"/>
</dbReference>
<keyword evidence="5" id="KW-0238">DNA-binding</keyword>
<dbReference type="PANTHER" id="PTHR22993:SF9">
    <property type="entry name" value="FORMAMIDOPYRIMIDINE-DNA GLYCOSYLASE"/>
    <property type="match status" value="1"/>
</dbReference>
<organism evidence="12 13">
    <name type="scientific">Aspergillus thermomutatus</name>
    <name type="common">Neosartorya pseudofischeri</name>
    <dbReference type="NCBI Taxonomy" id="41047"/>
    <lineage>
        <taxon>Eukaryota</taxon>
        <taxon>Fungi</taxon>
        <taxon>Dikarya</taxon>
        <taxon>Ascomycota</taxon>
        <taxon>Pezizomycotina</taxon>
        <taxon>Eurotiomycetes</taxon>
        <taxon>Eurotiomycetidae</taxon>
        <taxon>Eurotiales</taxon>
        <taxon>Aspergillaceae</taxon>
        <taxon>Aspergillus</taxon>
        <taxon>Aspergillus subgen. Fumigati</taxon>
    </lineage>
</organism>
<dbReference type="RefSeq" id="XP_026619099.1">
    <property type="nucleotide sequence ID" value="XM_026763298.1"/>
</dbReference>
<keyword evidence="3" id="KW-0227">DNA damage</keyword>
<comment type="caution">
    <text evidence="12">The sequence shown here is derived from an EMBL/GenBank/DDBJ whole genome shotgun (WGS) entry which is preliminary data.</text>
</comment>
<dbReference type="Gene3D" id="1.10.8.50">
    <property type="match status" value="1"/>
</dbReference>
<evidence type="ECO:0000313" key="13">
    <source>
        <dbReference type="Proteomes" id="UP000215305"/>
    </source>
</evidence>
<dbReference type="GeneID" id="38131653"/>
<protein>
    <recommendedName>
        <fullName evidence="11">Formamidopyrimidine-DNA glycosylase catalytic domain-containing protein</fullName>
    </recommendedName>
</protein>
<keyword evidence="9" id="KW-0326">Glycosidase</keyword>
<dbReference type="GO" id="GO:0005634">
    <property type="term" value="C:nucleus"/>
    <property type="evidence" value="ECO:0007669"/>
    <property type="project" value="TreeGrafter"/>
</dbReference>
<dbReference type="GO" id="GO:0016829">
    <property type="term" value="F:lyase activity"/>
    <property type="evidence" value="ECO:0007669"/>
    <property type="project" value="UniProtKB-KW"/>
</dbReference>